<comment type="caution">
    <text evidence="12">The sequence shown here is derived from an EMBL/GenBank/DDBJ whole genome shotgun (WGS) entry which is preliminary data.</text>
</comment>
<comment type="pathway">
    <text evidence="4">Porphyrin-containing compound metabolism; chlorophyll biosynthesis.</text>
</comment>
<dbReference type="GO" id="GO:0009507">
    <property type="term" value="C:chloroplast"/>
    <property type="evidence" value="ECO:0007669"/>
    <property type="project" value="TreeGrafter"/>
</dbReference>
<dbReference type="FunFam" id="3.40.640.10:FF:000021">
    <property type="entry name" value="Glutamate-1-semialdehyde 2,1-aminomutase"/>
    <property type="match status" value="1"/>
</dbReference>
<dbReference type="CDD" id="cd00610">
    <property type="entry name" value="OAT_like"/>
    <property type="match status" value="1"/>
</dbReference>
<evidence type="ECO:0000256" key="6">
    <source>
        <dbReference type="ARBA" id="ARBA00011738"/>
    </source>
</evidence>
<evidence type="ECO:0000256" key="11">
    <source>
        <dbReference type="SAM" id="MobiDB-lite"/>
    </source>
</evidence>
<dbReference type="GO" id="GO:0042286">
    <property type="term" value="F:glutamate-1-semialdehyde 2,1-aminomutase activity"/>
    <property type="evidence" value="ECO:0007669"/>
    <property type="project" value="UniProtKB-EC"/>
</dbReference>
<dbReference type="NCBIfam" id="TIGR00713">
    <property type="entry name" value="hemL"/>
    <property type="match status" value="1"/>
</dbReference>
<keyword evidence="9" id="KW-0413">Isomerase</keyword>
<sequence>MAMLAHSSSSGSGVAQMKRKKGRDRVANPIAGGPLEDRLGGSNDEELTVGDDSVEAVMAISESEGEDSVPLNPRLSAYRSPPPPTSRRKPGLPPMVGDFESPYNRDLCPSGNRIVSWGGCSLSVGVATLGLPDSPGVLIVATHDTLTSPFNDLLTVENLFERHKGEIIVVILEPVVGNSGFITPKPDFLNALHRITKENDALLIFDEVMTGFRLAYGGGQEYFDITPDLTTLVKILGGGFLVGAYSGRMEMVALAGPMYQARTLSGNPLATIAGIFTLKWRKEQGSYEYLDKVTGELIRGILDAGKRIGHEICGGHISGRFGFFLTEGPVYSLKDAKKSDTDKQGQKRVSCSLANARRASIDQRSGLLWLSPQVNALRIKGGQRREENAMAAISGIGLSWRPKLSQRSSSRASRSSSRCRISSQINMSISVEKKKFTLKKSEEIFNAAKDLMPGGVNSPVRAFKSVGGQPVVIDSVKGSHMWDVDGNEYIDYVGSWGPAIIGHADDKVLAALAETMKKGTSFGAPCALENVLAEMVISAVPSIEMVRFVNSGTEACMGVLRLARAFTGRPKIIKFEGCYHGHADPFLVKAGSGVATLGLPDSPGVPMAATHDTLTSPFNDLLTVENLFETHKGEIAAVILEPVVGNSGFITPKPDFLNALRRITKENDALLIFDEVMTGFRLAYGGAQEYFHITPDLTTLGKIIGGGLPVGAYGGRREIMEMVAPAGPMYQAGTLSGNPLAMIAGICTLKRLKEQGSYEYLDKVTGELIRGILDAGKRTGHEICGGYISGMFGFFFTEGPVYSFGDAKKSDTEKFARFYWGMLEEGVYFAPSQYEAGFMSLAHSSEDIQRTIAAAEKVFRRI</sequence>
<dbReference type="Gene3D" id="3.90.1150.10">
    <property type="entry name" value="Aspartate Aminotransferase, domain 1"/>
    <property type="match status" value="1"/>
</dbReference>
<keyword evidence="13" id="KW-1185">Reference proteome</keyword>
<dbReference type="InterPro" id="IPR015422">
    <property type="entry name" value="PyrdxlP-dep_Trfase_small"/>
</dbReference>
<dbReference type="PROSITE" id="PS00600">
    <property type="entry name" value="AA_TRANSFER_CLASS_3"/>
    <property type="match status" value="1"/>
</dbReference>
<dbReference type="PANTHER" id="PTHR43713:SF3">
    <property type="entry name" value="GLUTAMATE-1-SEMIALDEHYDE 2,1-AMINOMUTASE 1, CHLOROPLASTIC-RELATED"/>
    <property type="match status" value="1"/>
</dbReference>
<evidence type="ECO:0000313" key="13">
    <source>
        <dbReference type="Proteomes" id="UP000655225"/>
    </source>
</evidence>
<comment type="cofactor">
    <cofactor evidence="2">
        <name>pyridoxal 5'-phosphate</name>
        <dbReference type="ChEBI" id="CHEBI:597326"/>
    </cofactor>
</comment>
<dbReference type="GO" id="GO:0030170">
    <property type="term" value="F:pyridoxal phosphate binding"/>
    <property type="evidence" value="ECO:0007669"/>
    <property type="project" value="InterPro"/>
</dbReference>
<dbReference type="GO" id="GO:0015995">
    <property type="term" value="P:chlorophyll biosynthetic process"/>
    <property type="evidence" value="ECO:0007669"/>
    <property type="project" value="UniProtKB-UniPathway"/>
</dbReference>
<protein>
    <recommendedName>
        <fullName evidence="7">glutamate-1-semialdehyde 2,1-aminomutase</fullName>
        <ecNumber evidence="7">5.4.3.8</ecNumber>
    </recommendedName>
</protein>
<gene>
    <name evidence="12" type="ORF">HHK36_025220</name>
</gene>
<dbReference type="EC" id="5.4.3.8" evidence="7"/>
<dbReference type="OrthoDB" id="425114at2759"/>
<dbReference type="UniPathway" id="UPA00251">
    <property type="reaction ID" value="UER00317"/>
</dbReference>
<dbReference type="InterPro" id="IPR005814">
    <property type="entry name" value="Aminotrans_3"/>
</dbReference>
<evidence type="ECO:0000313" key="12">
    <source>
        <dbReference type="EMBL" id="KAF8390693.1"/>
    </source>
</evidence>
<dbReference type="AlphaFoldDB" id="A0A835D4U5"/>
<evidence type="ECO:0000256" key="10">
    <source>
        <dbReference type="ARBA" id="ARBA00023244"/>
    </source>
</evidence>
<organism evidence="12 13">
    <name type="scientific">Tetracentron sinense</name>
    <name type="common">Spur-leaf</name>
    <dbReference type="NCBI Taxonomy" id="13715"/>
    <lineage>
        <taxon>Eukaryota</taxon>
        <taxon>Viridiplantae</taxon>
        <taxon>Streptophyta</taxon>
        <taxon>Embryophyta</taxon>
        <taxon>Tracheophyta</taxon>
        <taxon>Spermatophyta</taxon>
        <taxon>Magnoliopsida</taxon>
        <taxon>Trochodendrales</taxon>
        <taxon>Trochodendraceae</taxon>
        <taxon>Tetracentron</taxon>
    </lineage>
</organism>
<comment type="subunit">
    <text evidence="6">Homodimer.</text>
</comment>
<comment type="catalytic activity">
    <reaction evidence="1">
        <text>(S)-4-amino-5-oxopentanoate = 5-aminolevulinate</text>
        <dbReference type="Rhea" id="RHEA:14265"/>
        <dbReference type="ChEBI" id="CHEBI:57501"/>
        <dbReference type="ChEBI" id="CHEBI:356416"/>
        <dbReference type="EC" id="5.4.3.8"/>
    </reaction>
</comment>
<dbReference type="InterPro" id="IPR004639">
    <property type="entry name" value="4pyrrol_synth_GluAld_NH2Trfase"/>
</dbReference>
<comment type="similarity">
    <text evidence="5">Belongs to the class-III pyridoxal-phosphate-dependent aminotransferase family. HemL subfamily.</text>
</comment>
<proteinExistence type="inferred from homology"/>
<dbReference type="Pfam" id="PF00202">
    <property type="entry name" value="Aminotran_3"/>
    <property type="match status" value="2"/>
</dbReference>
<feature type="compositionally biased region" description="Polar residues" evidence="11">
    <location>
        <begin position="1"/>
        <end position="13"/>
    </location>
</feature>
<evidence type="ECO:0000256" key="4">
    <source>
        <dbReference type="ARBA" id="ARBA00005173"/>
    </source>
</evidence>
<evidence type="ECO:0000256" key="8">
    <source>
        <dbReference type="ARBA" id="ARBA00022898"/>
    </source>
</evidence>
<dbReference type="InterPro" id="IPR015424">
    <property type="entry name" value="PyrdxlP-dep_Trfase"/>
</dbReference>
<dbReference type="FunFam" id="3.90.1150.10:FF:000012">
    <property type="entry name" value="Glutamate-1-semialdehyde 2,1-aminomutase"/>
    <property type="match status" value="1"/>
</dbReference>
<keyword evidence="8" id="KW-0663">Pyridoxal phosphate</keyword>
<evidence type="ECO:0000256" key="2">
    <source>
        <dbReference type="ARBA" id="ARBA00001933"/>
    </source>
</evidence>
<evidence type="ECO:0000256" key="9">
    <source>
        <dbReference type="ARBA" id="ARBA00023235"/>
    </source>
</evidence>
<evidence type="ECO:0000256" key="3">
    <source>
        <dbReference type="ARBA" id="ARBA00004819"/>
    </source>
</evidence>
<dbReference type="Proteomes" id="UP000655225">
    <property type="component" value="Unassembled WGS sequence"/>
</dbReference>
<evidence type="ECO:0000256" key="5">
    <source>
        <dbReference type="ARBA" id="ARBA00008981"/>
    </source>
</evidence>
<dbReference type="GO" id="GO:0006782">
    <property type="term" value="P:protoporphyrinogen IX biosynthetic process"/>
    <property type="evidence" value="ECO:0007669"/>
    <property type="project" value="UniProtKB-UniPathway"/>
</dbReference>
<name>A0A835D4U5_TETSI</name>
<reference evidence="12 13" key="1">
    <citation type="submission" date="2020-04" db="EMBL/GenBank/DDBJ databases">
        <title>Plant Genome Project.</title>
        <authorList>
            <person name="Zhang R.-G."/>
        </authorList>
    </citation>
    <scope>NUCLEOTIDE SEQUENCE [LARGE SCALE GENOMIC DNA]</scope>
    <source>
        <strain evidence="12">YNK0</strain>
        <tissue evidence="12">Leaf</tissue>
    </source>
</reference>
<dbReference type="PANTHER" id="PTHR43713">
    <property type="entry name" value="GLUTAMATE-1-SEMIALDEHYDE 2,1-AMINOMUTASE"/>
    <property type="match status" value="1"/>
</dbReference>
<dbReference type="Gene3D" id="3.40.640.10">
    <property type="entry name" value="Type I PLP-dependent aspartate aminotransferase-like (Major domain)"/>
    <property type="match status" value="2"/>
</dbReference>
<dbReference type="HAMAP" id="MF_00375">
    <property type="entry name" value="HemL_aminotrans_3"/>
    <property type="match status" value="1"/>
</dbReference>
<evidence type="ECO:0000256" key="7">
    <source>
        <dbReference type="ARBA" id="ARBA00012143"/>
    </source>
</evidence>
<dbReference type="NCBIfam" id="NF000818">
    <property type="entry name" value="PRK00062.1"/>
    <property type="match status" value="1"/>
</dbReference>
<dbReference type="InterPro" id="IPR015421">
    <property type="entry name" value="PyrdxlP-dep_Trfase_major"/>
</dbReference>
<comment type="pathway">
    <text evidence="3">Porphyrin-containing compound metabolism; protoporphyrin-IX biosynthesis; 5-aminolevulinate from L-glutamyl-tRNA(Glu): step 2/2.</text>
</comment>
<keyword evidence="10" id="KW-0627">Porphyrin biosynthesis</keyword>
<dbReference type="UniPathway" id="UPA00668"/>
<accession>A0A835D4U5</accession>
<dbReference type="EMBL" id="JABCRI010000018">
    <property type="protein sequence ID" value="KAF8390693.1"/>
    <property type="molecule type" value="Genomic_DNA"/>
</dbReference>
<dbReference type="GO" id="GO:0008483">
    <property type="term" value="F:transaminase activity"/>
    <property type="evidence" value="ECO:0007669"/>
    <property type="project" value="InterPro"/>
</dbReference>
<dbReference type="SUPFAM" id="SSF53383">
    <property type="entry name" value="PLP-dependent transferases"/>
    <property type="match status" value="2"/>
</dbReference>
<feature type="region of interest" description="Disordered" evidence="11">
    <location>
        <begin position="1"/>
        <end position="97"/>
    </location>
</feature>
<dbReference type="InterPro" id="IPR049704">
    <property type="entry name" value="Aminotrans_3_PPA_site"/>
</dbReference>
<evidence type="ECO:0000256" key="1">
    <source>
        <dbReference type="ARBA" id="ARBA00001579"/>
    </source>
</evidence>
<feature type="compositionally biased region" description="Acidic residues" evidence="11">
    <location>
        <begin position="43"/>
        <end position="54"/>
    </location>
</feature>